<keyword evidence="6" id="KW-1185">Reference proteome</keyword>
<gene>
    <name evidence="5" type="ORF">OFUS_LOCUS14339</name>
</gene>
<dbReference type="CDD" id="cd14291">
    <property type="entry name" value="UBA1_NUB1_like"/>
    <property type="match status" value="1"/>
</dbReference>
<proteinExistence type="predicted"/>
<dbReference type="InterPro" id="IPR000626">
    <property type="entry name" value="Ubiquitin-like_dom"/>
</dbReference>
<protein>
    <recommendedName>
        <fullName evidence="7">NEDD8 ultimate buster 1</fullName>
    </recommendedName>
</protein>
<name>A0A8S4P3A2_OWEFU</name>
<dbReference type="InterPro" id="IPR041207">
    <property type="entry name" value="NUB1_ubiquitin-like_dom"/>
</dbReference>
<feature type="coiled-coil region" evidence="1">
    <location>
        <begin position="400"/>
        <end position="427"/>
    </location>
</feature>
<feature type="domain" description="UBA" evidence="3">
    <location>
        <begin position="367"/>
        <end position="407"/>
    </location>
</feature>
<dbReference type="Gene3D" id="1.10.8.10">
    <property type="entry name" value="DNA helicase RuvA subunit, C-terminal domain"/>
    <property type="match status" value="3"/>
</dbReference>
<keyword evidence="1" id="KW-0175">Coiled coil</keyword>
<dbReference type="SUPFAM" id="SSF46934">
    <property type="entry name" value="UBA-like"/>
    <property type="match status" value="3"/>
</dbReference>
<evidence type="ECO:0000259" key="4">
    <source>
        <dbReference type="PROSITE" id="PS50053"/>
    </source>
</evidence>
<dbReference type="Pfam" id="PF00627">
    <property type="entry name" value="UBA"/>
    <property type="match status" value="2"/>
</dbReference>
<feature type="domain" description="UBA" evidence="3">
    <location>
        <begin position="494"/>
        <end position="534"/>
    </location>
</feature>
<feature type="compositionally biased region" description="Basic and acidic residues" evidence="2">
    <location>
        <begin position="563"/>
        <end position="575"/>
    </location>
</feature>
<accession>A0A8S4P3A2</accession>
<dbReference type="AlphaFoldDB" id="A0A8S4P3A2"/>
<dbReference type="Gene3D" id="3.10.20.90">
    <property type="entry name" value="Phosphatidylinositol 3-kinase Catalytic Subunit, Chain A, domain 1"/>
    <property type="match status" value="1"/>
</dbReference>
<dbReference type="SUPFAM" id="SSF54236">
    <property type="entry name" value="Ubiquitin-like"/>
    <property type="match status" value="1"/>
</dbReference>
<dbReference type="InterPro" id="IPR015940">
    <property type="entry name" value="UBA"/>
</dbReference>
<reference evidence="5" key="1">
    <citation type="submission" date="2022-03" db="EMBL/GenBank/DDBJ databases">
        <authorList>
            <person name="Martin C."/>
        </authorList>
    </citation>
    <scope>NUCLEOTIDE SEQUENCE</scope>
</reference>
<evidence type="ECO:0000313" key="6">
    <source>
        <dbReference type="Proteomes" id="UP000749559"/>
    </source>
</evidence>
<evidence type="ECO:0000256" key="1">
    <source>
        <dbReference type="SAM" id="Coils"/>
    </source>
</evidence>
<dbReference type="Pfam" id="PF26285">
    <property type="entry name" value="SASH1_Homeodomain"/>
    <property type="match status" value="1"/>
</dbReference>
<dbReference type="CDD" id="cd14270">
    <property type="entry name" value="UBA"/>
    <property type="match status" value="1"/>
</dbReference>
<sequence length="635" mass="71607">MAESFNEHMESLIRDKLNHEKIKLWLPPYTTELGEKGEIPKEMVERFSTDLGLCEDVILTVCEHLRCHALEKLAARKKFQQSGIASLKIKLSGKLPDEMTKCQKLLSLEVGLQQHGQVLKNEISKHSGLDPHRLKIISGGRVIEDDQSLLEQNVKHGSQVMAICLSETETEARLQQQQMDKFNQTKQAAELLAGTTQSSDGDDYYLQIADQSGKSLNLPKEERQALTLAMTLHEKGRAALKKKEYAEALLLLLEADKQFSKCRADILNAVDNYAIVCLDIVWCYLCLKNIRELPNAESRLRSCEECFHRSYGQNLERLTMVKGGTGVELALFVRLHLLQAILAFHQNRMNDSRNLLEKAELELGKLHIDSDKMTELMTMGFTQHEARLGLRACQNNVTRAVAHITQKKQEKREIREKEKEERKQNKLAKRFGKTAAGQMIDMTKYDQLVSMGFPKGACSEALKQSNNNLDLALQVLEEHPEYLSLPDPPVEKIAIPDEMIAQVVSMGFDPQVARTALERFGLNVTSALDELIKYGGVLPENLHSPSTRRPHSGSSSQKTAEQIQREKEAMERISDDIPDEEDDYLDLTLEEEKEFLAEYKALVESSTTLSSTYKDGVDLQGTFKKLGWGGSAGNL</sequence>
<feature type="domain" description="Ubiquitin-like" evidence="4">
    <location>
        <begin position="89"/>
        <end position="163"/>
    </location>
</feature>
<dbReference type="InterPro" id="IPR058666">
    <property type="entry name" value="SASH1/NUB1_homeodomain"/>
</dbReference>
<dbReference type="EMBL" id="CAIIXF020000007">
    <property type="protein sequence ID" value="CAH1788889.1"/>
    <property type="molecule type" value="Genomic_DNA"/>
</dbReference>
<dbReference type="GO" id="GO:2000058">
    <property type="term" value="P:regulation of ubiquitin-dependent protein catabolic process"/>
    <property type="evidence" value="ECO:0007669"/>
    <property type="project" value="TreeGrafter"/>
</dbReference>
<dbReference type="Pfam" id="PF18037">
    <property type="entry name" value="Ubiquitin_5"/>
    <property type="match status" value="1"/>
</dbReference>
<comment type="caution">
    <text evidence="5">The sequence shown here is derived from an EMBL/GenBank/DDBJ whole genome shotgun (WGS) entry which is preliminary data.</text>
</comment>
<dbReference type="PROSITE" id="PS50053">
    <property type="entry name" value="UBIQUITIN_2"/>
    <property type="match status" value="1"/>
</dbReference>
<evidence type="ECO:0000313" key="5">
    <source>
        <dbReference type="EMBL" id="CAH1788889.1"/>
    </source>
</evidence>
<evidence type="ECO:0000256" key="2">
    <source>
        <dbReference type="SAM" id="MobiDB-lite"/>
    </source>
</evidence>
<dbReference type="InterPro" id="IPR009060">
    <property type="entry name" value="UBA-like_sf"/>
</dbReference>
<evidence type="ECO:0008006" key="7">
    <source>
        <dbReference type="Google" id="ProtNLM"/>
    </source>
</evidence>
<dbReference type="Proteomes" id="UP000749559">
    <property type="component" value="Unassembled WGS sequence"/>
</dbReference>
<dbReference type="InterPro" id="IPR033864">
    <property type="entry name" value="UBA2_scUBP14-like"/>
</dbReference>
<dbReference type="CDD" id="cd17062">
    <property type="entry name" value="Ubl_NUB1"/>
    <property type="match status" value="1"/>
</dbReference>
<dbReference type="InterPro" id="IPR039749">
    <property type="entry name" value="NUB1"/>
</dbReference>
<dbReference type="PANTHER" id="PTHR12948:SF3">
    <property type="entry name" value="NEDD8 ULTIMATE BUSTER 1"/>
    <property type="match status" value="1"/>
</dbReference>
<dbReference type="CDD" id="cd14298">
    <property type="entry name" value="UBA2_scUBP14_like"/>
    <property type="match status" value="1"/>
</dbReference>
<dbReference type="PANTHER" id="PTHR12948">
    <property type="entry name" value="NEDD8 ULTIMATE BUSTER-1 BS4 PROTEIN"/>
    <property type="match status" value="1"/>
</dbReference>
<organism evidence="5 6">
    <name type="scientific">Owenia fusiformis</name>
    <name type="common">Polychaete worm</name>
    <dbReference type="NCBI Taxonomy" id="6347"/>
    <lineage>
        <taxon>Eukaryota</taxon>
        <taxon>Metazoa</taxon>
        <taxon>Spiralia</taxon>
        <taxon>Lophotrochozoa</taxon>
        <taxon>Annelida</taxon>
        <taxon>Polychaeta</taxon>
        <taxon>Sedentaria</taxon>
        <taxon>Canalipalpata</taxon>
        <taxon>Sabellida</taxon>
        <taxon>Oweniida</taxon>
        <taxon>Oweniidae</taxon>
        <taxon>Owenia</taxon>
    </lineage>
</organism>
<dbReference type="OrthoDB" id="434245at2759"/>
<evidence type="ECO:0000259" key="3">
    <source>
        <dbReference type="PROSITE" id="PS50030"/>
    </source>
</evidence>
<feature type="compositionally biased region" description="Polar residues" evidence="2">
    <location>
        <begin position="552"/>
        <end position="562"/>
    </location>
</feature>
<dbReference type="SMART" id="SM00165">
    <property type="entry name" value="UBA"/>
    <property type="match status" value="3"/>
</dbReference>
<dbReference type="PROSITE" id="PS50030">
    <property type="entry name" value="UBA"/>
    <property type="match status" value="3"/>
</dbReference>
<feature type="region of interest" description="Disordered" evidence="2">
    <location>
        <begin position="540"/>
        <end position="581"/>
    </location>
</feature>
<feature type="domain" description="UBA" evidence="3">
    <location>
        <begin position="439"/>
        <end position="479"/>
    </location>
</feature>
<dbReference type="InterPro" id="IPR029071">
    <property type="entry name" value="Ubiquitin-like_domsf"/>
</dbReference>